<evidence type="ECO:0000313" key="9">
    <source>
        <dbReference type="EMBL" id="THG19558.1"/>
    </source>
</evidence>
<feature type="transmembrane region" description="Helical" evidence="8">
    <location>
        <begin position="73"/>
        <end position="91"/>
    </location>
</feature>
<organism evidence="9 10">
    <name type="scientific">Camellia sinensis var. sinensis</name>
    <name type="common">China tea</name>
    <dbReference type="NCBI Taxonomy" id="542762"/>
    <lineage>
        <taxon>Eukaryota</taxon>
        <taxon>Viridiplantae</taxon>
        <taxon>Streptophyta</taxon>
        <taxon>Embryophyta</taxon>
        <taxon>Tracheophyta</taxon>
        <taxon>Spermatophyta</taxon>
        <taxon>Magnoliopsida</taxon>
        <taxon>eudicotyledons</taxon>
        <taxon>Gunneridae</taxon>
        <taxon>Pentapetalae</taxon>
        <taxon>asterids</taxon>
        <taxon>Ericales</taxon>
        <taxon>Theaceae</taxon>
        <taxon>Camellia</taxon>
    </lineage>
</organism>
<comment type="similarity">
    <text evidence="2">Belongs to the NEMP family.</text>
</comment>
<evidence type="ECO:0000256" key="6">
    <source>
        <dbReference type="ARBA" id="ARBA00023136"/>
    </source>
</evidence>
<dbReference type="GO" id="GO:0005637">
    <property type="term" value="C:nuclear inner membrane"/>
    <property type="evidence" value="ECO:0007669"/>
    <property type="project" value="UniProtKB-SubCell"/>
</dbReference>
<sequence length="285" mass="31512">MARDLIVIVVCHLCLLYSSLLMVARVILKGLVSIFVLLGIVAAGAALGYWMVQKFVISDDGSVDVGVAQFVKWAMHIIAATFIFQVAILFITLDTPLAMGALASCLSICFLVTSFKWNGPDSTITFGDSIYSANGNPWRSRGQANVRHNHAEFLSRSGMVASRGKLWNSPRRSSGWSDSPVKDLLVIIFGVPYLRKMYSSELYRDHKDTQQKEVFKKRGRISPRNQPDMLWLSWHPLQSSLTGLLSMLTADDNSDNTIGSGSDSTDENLVESGDRFVQMVAVTLE</sequence>
<evidence type="ECO:0000256" key="4">
    <source>
        <dbReference type="ARBA" id="ARBA00022729"/>
    </source>
</evidence>
<evidence type="ECO:0000256" key="2">
    <source>
        <dbReference type="ARBA" id="ARBA00005748"/>
    </source>
</evidence>
<dbReference type="STRING" id="542762.A0A4S4ERU7"/>
<keyword evidence="10" id="KW-1185">Reference proteome</keyword>
<dbReference type="AlphaFoldDB" id="A0A4S4ERU7"/>
<feature type="transmembrane region" description="Helical" evidence="8">
    <location>
        <begin position="34"/>
        <end position="52"/>
    </location>
</feature>
<keyword evidence="4" id="KW-0732">Signal</keyword>
<evidence type="ECO:0000256" key="1">
    <source>
        <dbReference type="ARBA" id="ARBA00004575"/>
    </source>
</evidence>
<evidence type="ECO:0000256" key="5">
    <source>
        <dbReference type="ARBA" id="ARBA00022989"/>
    </source>
</evidence>
<keyword evidence="6 8" id="KW-0472">Membrane</keyword>
<keyword evidence="7" id="KW-0539">Nucleus</keyword>
<dbReference type="Proteomes" id="UP000306102">
    <property type="component" value="Unassembled WGS sequence"/>
</dbReference>
<evidence type="ECO:0000256" key="3">
    <source>
        <dbReference type="ARBA" id="ARBA00022692"/>
    </source>
</evidence>
<comment type="caution">
    <text evidence="9">The sequence shown here is derived from an EMBL/GenBank/DDBJ whole genome shotgun (WGS) entry which is preliminary data.</text>
</comment>
<dbReference type="PANTHER" id="PTHR31587">
    <property type="entry name" value="TRANSMEMBRANE PROTEIN (DUF2215)"/>
    <property type="match status" value="1"/>
</dbReference>
<dbReference type="EMBL" id="SDRB02002362">
    <property type="protein sequence ID" value="THG19558.1"/>
    <property type="molecule type" value="Genomic_DNA"/>
</dbReference>
<reference evidence="9 10" key="1">
    <citation type="journal article" date="2018" name="Proc. Natl. Acad. Sci. U.S.A.">
        <title>Draft genome sequence of Camellia sinensis var. sinensis provides insights into the evolution of the tea genome and tea quality.</title>
        <authorList>
            <person name="Wei C."/>
            <person name="Yang H."/>
            <person name="Wang S."/>
            <person name="Zhao J."/>
            <person name="Liu C."/>
            <person name="Gao L."/>
            <person name="Xia E."/>
            <person name="Lu Y."/>
            <person name="Tai Y."/>
            <person name="She G."/>
            <person name="Sun J."/>
            <person name="Cao H."/>
            <person name="Tong W."/>
            <person name="Gao Q."/>
            <person name="Li Y."/>
            <person name="Deng W."/>
            <person name="Jiang X."/>
            <person name="Wang W."/>
            <person name="Chen Q."/>
            <person name="Zhang S."/>
            <person name="Li H."/>
            <person name="Wu J."/>
            <person name="Wang P."/>
            <person name="Li P."/>
            <person name="Shi C."/>
            <person name="Zheng F."/>
            <person name="Jian J."/>
            <person name="Huang B."/>
            <person name="Shan D."/>
            <person name="Shi M."/>
            <person name="Fang C."/>
            <person name="Yue Y."/>
            <person name="Li F."/>
            <person name="Li D."/>
            <person name="Wei S."/>
            <person name="Han B."/>
            <person name="Jiang C."/>
            <person name="Yin Y."/>
            <person name="Xia T."/>
            <person name="Zhang Z."/>
            <person name="Bennetzen J.L."/>
            <person name="Zhao S."/>
            <person name="Wan X."/>
        </authorList>
    </citation>
    <scope>NUCLEOTIDE SEQUENCE [LARGE SCALE GENOMIC DNA]</scope>
    <source>
        <strain evidence="10">cv. Shuchazao</strain>
        <tissue evidence="9">Leaf</tissue>
    </source>
</reference>
<feature type="transmembrane region" description="Helical" evidence="8">
    <location>
        <begin position="5"/>
        <end position="28"/>
    </location>
</feature>
<keyword evidence="3 8" id="KW-0812">Transmembrane</keyword>
<name>A0A4S4ERU7_CAMSN</name>
<accession>A0A4S4ERU7</accession>
<comment type="subcellular location">
    <subcellularLocation>
        <location evidence="1">Nucleus inner membrane</location>
        <topology evidence="1">Multi-pass membrane protein</topology>
        <orientation evidence="1">Nucleoplasmic side</orientation>
    </subcellularLocation>
</comment>
<protein>
    <submittedName>
        <fullName evidence="9">Uncharacterized protein</fullName>
    </submittedName>
</protein>
<gene>
    <name evidence="9" type="ORF">TEA_016249</name>
</gene>
<evidence type="ECO:0000256" key="7">
    <source>
        <dbReference type="ARBA" id="ARBA00023242"/>
    </source>
</evidence>
<keyword evidence="5 8" id="KW-1133">Transmembrane helix</keyword>
<evidence type="ECO:0000313" key="10">
    <source>
        <dbReference type="Proteomes" id="UP000306102"/>
    </source>
</evidence>
<dbReference type="PANTHER" id="PTHR31587:SF3">
    <property type="entry name" value="EXPRESSED PROTEIN"/>
    <property type="match status" value="1"/>
</dbReference>
<dbReference type="Pfam" id="PF10225">
    <property type="entry name" value="NEMP"/>
    <property type="match status" value="1"/>
</dbReference>
<evidence type="ECO:0000256" key="8">
    <source>
        <dbReference type="SAM" id="Phobius"/>
    </source>
</evidence>
<proteinExistence type="inferred from homology"/>
<dbReference type="InterPro" id="IPR019358">
    <property type="entry name" value="NEMP_fam"/>
</dbReference>